<name>A0ABM1YU73_AEDAL</name>
<evidence type="ECO:0000256" key="4">
    <source>
        <dbReference type="ARBA" id="ARBA00022473"/>
    </source>
</evidence>
<dbReference type="RefSeq" id="XP_062708262.1">
    <property type="nucleotide sequence ID" value="XM_062852278.1"/>
</dbReference>
<evidence type="ECO:0000313" key="13">
    <source>
        <dbReference type="Proteomes" id="UP000069940"/>
    </source>
</evidence>
<dbReference type="GeneID" id="109420858"/>
<dbReference type="InterPro" id="IPR058599">
    <property type="entry name" value="PHAT_Smg/ZCCHC2-like"/>
</dbReference>
<dbReference type="InterPro" id="IPR016024">
    <property type="entry name" value="ARM-type_fold"/>
</dbReference>
<dbReference type="SUPFAM" id="SSF48371">
    <property type="entry name" value="ARM repeat"/>
    <property type="match status" value="1"/>
</dbReference>
<dbReference type="InterPro" id="IPR001660">
    <property type="entry name" value="SAM"/>
</dbReference>
<evidence type="ECO:0000256" key="2">
    <source>
        <dbReference type="ARBA" id="ARBA00008232"/>
    </source>
</evidence>
<feature type="region of interest" description="Disordered" evidence="10">
    <location>
        <begin position="1195"/>
        <end position="1234"/>
    </location>
</feature>
<feature type="region of interest" description="Disordered" evidence="10">
    <location>
        <begin position="374"/>
        <end position="397"/>
    </location>
</feature>
<dbReference type="EnsemblMetazoa" id="AALFPA23_012200.R17423">
    <property type="protein sequence ID" value="AALFPA23_012200.P17423"/>
    <property type="gene ID" value="AALFPA23_012200"/>
</dbReference>
<feature type="domain" description="SAM" evidence="11">
    <location>
        <begin position="794"/>
        <end position="857"/>
    </location>
</feature>
<evidence type="ECO:0000259" key="11">
    <source>
        <dbReference type="SMART" id="SM00454"/>
    </source>
</evidence>
<evidence type="ECO:0000256" key="9">
    <source>
        <dbReference type="ARBA" id="ARBA00022884"/>
    </source>
</evidence>
<comment type="similarity">
    <text evidence="2">Belongs to the SMAUG family.</text>
</comment>
<feature type="compositionally biased region" description="Low complexity" evidence="10">
    <location>
        <begin position="1073"/>
        <end position="1099"/>
    </location>
</feature>
<feature type="region of interest" description="Disordered" evidence="10">
    <location>
        <begin position="521"/>
        <end position="544"/>
    </location>
</feature>
<dbReference type="Pfam" id="PF09246">
    <property type="entry name" value="PHAT"/>
    <property type="match status" value="1"/>
</dbReference>
<feature type="compositionally biased region" description="Basic residues" evidence="10">
    <location>
        <begin position="384"/>
        <end position="393"/>
    </location>
</feature>
<feature type="compositionally biased region" description="Polar residues" evidence="10">
    <location>
        <begin position="978"/>
        <end position="1005"/>
    </location>
</feature>
<dbReference type="InterPro" id="IPR015327">
    <property type="entry name" value="PHAT_dom"/>
</dbReference>
<dbReference type="Gene3D" id="1.10.150.50">
    <property type="entry name" value="Transcription Factor, Ets-1"/>
    <property type="match status" value="1"/>
</dbReference>
<evidence type="ECO:0000256" key="8">
    <source>
        <dbReference type="ARBA" id="ARBA00022845"/>
    </source>
</evidence>
<feature type="region of interest" description="Disordered" evidence="10">
    <location>
        <begin position="1159"/>
        <end position="1183"/>
    </location>
</feature>
<keyword evidence="9" id="KW-0694">RNA-binding</keyword>
<keyword evidence="4" id="KW-0217">Developmental protein</keyword>
<protein>
    <recommendedName>
        <fullName evidence="3">Protein Smaug</fullName>
    </recommendedName>
</protein>
<dbReference type="Pfam" id="PF26034">
    <property type="entry name" value="PHAT_SMAUG"/>
    <property type="match status" value="1"/>
</dbReference>
<feature type="region of interest" description="Disordered" evidence="10">
    <location>
        <begin position="172"/>
        <end position="220"/>
    </location>
</feature>
<feature type="compositionally biased region" description="Low complexity" evidence="10">
    <location>
        <begin position="525"/>
        <end position="542"/>
    </location>
</feature>
<evidence type="ECO:0000313" key="12">
    <source>
        <dbReference type="EnsemblMetazoa" id="AALFPA23_012200.P17423"/>
    </source>
</evidence>
<dbReference type="Proteomes" id="UP000069940">
    <property type="component" value="Unassembled WGS sequence"/>
</dbReference>
<dbReference type="CDD" id="cd09557">
    <property type="entry name" value="SAM_Smaug"/>
    <property type="match status" value="1"/>
</dbReference>
<comment type="subcellular location">
    <subcellularLocation>
        <location evidence="1">Cytoplasm</location>
    </subcellularLocation>
</comment>
<dbReference type="SUPFAM" id="SSF47769">
    <property type="entry name" value="SAM/Pointed domain"/>
    <property type="match status" value="1"/>
</dbReference>
<dbReference type="PANTHER" id="PTHR12515">
    <property type="entry name" value="STERILE ALPHA MOTIF DOMAIN CONTAINING PROTEIN 4-RELATED"/>
    <property type="match status" value="1"/>
</dbReference>
<dbReference type="InterPro" id="IPR037634">
    <property type="entry name" value="Smaug_SAM"/>
</dbReference>
<feature type="compositionally biased region" description="Low complexity" evidence="10">
    <location>
        <begin position="172"/>
        <end position="186"/>
    </location>
</feature>
<dbReference type="PANTHER" id="PTHR12515:SF5">
    <property type="entry name" value="PROTEIN SMAUG"/>
    <property type="match status" value="1"/>
</dbReference>
<sequence length="1261" mass="136103">MKFPGGNQLLFCEQVGTVTSFFEQWNDCERTVVLYALLKRVPFANLKFLQLSIDYNLAQNYSSQSKLQLLETHANNANFLNKLVQRYQTTNTSTGSSTTSSSACCVGGGGAGETNASLHNHNHNNNNTSIANNNLTISDSSCDSEKKSSTFDLSSTSSSSCSSTSGVSCLSSSSSSQTTSSSSSSSALTPGKTQDHLHHQSSKVPSNNNNNSNKTKPVESKKDILNDMLTYLPLLKPGNDDVKSVYMSLIPAAVEDACQQTVPTELVQHILSYLLIHPAVNNDDRRSLSYWLRHLEEHIATSYIPTTLPSATATSTNNNSKNPTKMVNSNSTYFIHPPASQQQQLVGGSNQNLTCKTSSQQSLQFLATAGPWQQMQPTQPTQLHHQHNHHSHHNNNNNGCSTISGSCNHLPQQSSVCISNSSLLSKSQQSLNQAGSSSSSSSSCLDSTSSQLLKTTNLLASLDWCSDVVKKQEDGGGGSGSTIIGDGSGNLGSGVRGIGSVENVSIKDFVPVTFNYSTPQGNNKSIGNSSVASSAGNTSNTASKHHHLIASSSQASGVLLGNSANGSSLNLNSGSSIVSHNLVLSSDLDSSDDNHLSFSKNGTEIFDYDCDYDNEEEFKYLARAAAAVAAGGPSSNGANASSGGTNAAGSAAVPSSVGSASSGPANTSSGSSNSSSSKNRVSFDSNINDYLRVPPIGLGEFDLDGGGLLKTRRSNSLTTAVSSACGLSVGELHQHKQNNECLSAENLSNLQLLQNKPRSFSLTMDSPRSSLTSSGSETRLDDFKQHQMMKIYGSPNVGMSSIAHWLKSLRLHKYVWLFSNLTYEQMMDMTEEYLANLGVTKGARHKLVLCIHKLRERYSVLLRLEKDILSAGGSRTQLGPVFDELTNIVLTPMKPSGLDQQEDIAGMFVKLLDLIATIALTRPICGPQEEESMNVFIWVLERALHNDAFAAHATQIKEYKYKANKLKMAYAPKGHYAKNNSLPANLNKPRWSTTIKHKPNSSADSIKTPHRKSSLQYFTPPMQQSQSSQQQSQQPQQQSQQQNSSSSHTHLQAIPHQYYSHGGHNPNAGTGHNNSYNKSSSYPNFASNLSSGSSSGSNNTTIKTHHVQHLQQSQSQHPLSQQSQQQQQPHHAQQSQQSHVAPHGNFMYHRHSLNNISAHQHQQQFLQQLQNQHQQQQQQQQQQLSVLPSIFLTAIGGGPPPNKGKSQPSETTCLNPKSTTVAPPKSSPVDLLGSKSQNNSIGDINSRLEFLCLQMTEQAIN</sequence>
<keyword evidence="8" id="KW-0810">Translation regulation</keyword>
<dbReference type="InterPro" id="IPR013761">
    <property type="entry name" value="SAM/pointed_sf"/>
</dbReference>
<feature type="region of interest" description="Disordered" evidence="10">
    <location>
        <begin position="632"/>
        <end position="680"/>
    </location>
</feature>
<evidence type="ECO:0000256" key="5">
    <source>
        <dbReference type="ARBA" id="ARBA00022490"/>
    </source>
</evidence>
<dbReference type="InterPro" id="IPR037093">
    <property type="entry name" value="PHAT_dom_sf"/>
</dbReference>
<keyword evidence="6" id="KW-0678">Repressor</keyword>
<keyword evidence="7" id="KW-0597">Phosphoprotein</keyword>
<dbReference type="InterPro" id="IPR050897">
    <property type="entry name" value="SMAUG/VTS1_RNA-bind"/>
</dbReference>
<dbReference type="Gene3D" id="1.25.40.170">
    <property type="entry name" value="Smaug, PHAT domain"/>
    <property type="match status" value="1"/>
</dbReference>
<dbReference type="SMART" id="SM00454">
    <property type="entry name" value="SAM"/>
    <property type="match status" value="1"/>
</dbReference>
<feature type="region of interest" description="Disordered" evidence="10">
    <location>
        <begin position="977"/>
        <end position="1140"/>
    </location>
</feature>
<keyword evidence="5" id="KW-0963">Cytoplasm</keyword>
<evidence type="ECO:0000256" key="7">
    <source>
        <dbReference type="ARBA" id="ARBA00022553"/>
    </source>
</evidence>
<dbReference type="Pfam" id="PF00536">
    <property type="entry name" value="SAM_1"/>
    <property type="match status" value="1"/>
</dbReference>
<keyword evidence="13" id="KW-1185">Reference proteome</keyword>
<feature type="compositionally biased region" description="Polar residues" evidence="10">
    <location>
        <begin position="1204"/>
        <end position="1221"/>
    </location>
</feature>
<organism evidence="12 13">
    <name type="scientific">Aedes albopictus</name>
    <name type="common">Asian tiger mosquito</name>
    <name type="synonym">Stegomyia albopicta</name>
    <dbReference type="NCBI Taxonomy" id="7160"/>
    <lineage>
        <taxon>Eukaryota</taxon>
        <taxon>Metazoa</taxon>
        <taxon>Ecdysozoa</taxon>
        <taxon>Arthropoda</taxon>
        <taxon>Hexapoda</taxon>
        <taxon>Insecta</taxon>
        <taxon>Pterygota</taxon>
        <taxon>Neoptera</taxon>
        <taxon>Endopterygota</taxon>
        <taxon>Diptera</taxon>
        <taxon>Nematocera</taxon>
        <taxon>Culicoidea</taxon>
        <taxon>Culicidae</taxon>
        <taxon>Culicinae</taxon>
        <taxon>Aedini</taxon>
        <taxon>Aedes</taxon>
        <taxon>Stegomyia</taxon>
    </lineage>
</organism>
<evidence type="ECO:0000256" key="1">
    <source>
        <dbReference type="ARBA" id="ARBA00004496"/>
    </source>
</evidence>
<feature type="compositionally biased region" description="Low complexity" evidence="10">
    <location>
        <begin position="1023"/>
        <end position="1047"/>
    </location>
</feature>
<reference evidence="12" key="2">
    <citation type="submission" date="2025-05" db="UniProtKB">
        <authorList>
            <consortium name="EnsemblMetazoa"/>
        </authorList>
    </citation>
    <scope>IDENTIFICATION</scope>
    <source>
        <strain evidence="12">Foshan</strain>
    </source>
</reference>
<evidence type="ECO:0000256" key="3">
    <source>
        <dbReference type="ARBA" id="ARBA00018651"/>
    </source>
</evidence>
<feature type="compositionally biased region" description="Low complexity" evidence="10">
    <location>
        <begin position="1109"/>
        <end position="1140"/>
    </location>
</feature>
<reference evidence="13" key="1">
    <citation type="journal article" date="2015" name="Proc. Natl. Acad. Sci. U.S.A.">
        <title>Genome sequence of the Asian Tiger mosquito, Aedes albopictus, reveals insights into its biology, genetics, and evolution.</title>
        <authorList>
            <person name="Chen X.G."/>
            <person name="Jiang X."/>
            <person name="Gu J."/>
            <person name="Xu M."/>
            <person name="Wu Y."/>
            <person name="Deng Y."/>
            <person name="Zhang C."/>
            <person name="Bonizzoni M."/>
            <person name="Dermauw W."/>
            <person name="Vontas J."/>
            <person name="Armbruster P."/>
            <person name="Huang X."/>
            <person name="Yang Y."/>
            <person name="Zhang H."/>
            <person name="He W."/>
            <person name="Peng H."/>
            <person name="Liu Y."/>
            <person name="Wu K."/>
            <person name="Chen J."/>
            <person name="Lirakis M."/>
            <person name="Topalis P."/>
            <person name="Van Leeuwen T."/>
            <person name="Hall A.B."/>
            <person name="Jiang X."/>
            <person name="Thorpe C."/>
            <person name="Mueller R.L."/>
            <person name="Sun C."/>
            <person name="Waterhouse R.M."/>
            <person name="Yan G."/>
            <person name="Tu Z.J."/>
            <person name="Fang X."/>
            <person name="James A.A."/>
        </authorList>
    </citation>
    <scope>NUCLEOTIDE SEQUENCE [LARGE SCALE GENOMIC DNA]</scope>
    <source>
        <strain evidence="13">Foshan</strain>
    </source>
</reference>
<accession>A0ABM1YU73</accession>
<evidence type="ECO:0000256" key="10">
    <source>
        <dbReference type="SAM" id="MobiDB-lite"/>
    </source>
</evidence>
<proteinExistence type="inferred from homology"/>
<evidence type="ECO:0000256" key="6">
    <source>
        <dbReference type="ARBA" id="ARBA00022491"/>
    </source>
</evidence>